<dbReference type="InterPro" id="IPR024041">
    <property type="entry name" value="NH4_transpt_AmtB-like_dom"/>
</dbReference>
<gene>
    <name evidence="11" type="ORF">SAMN05421643_11073</name>
</gene>
<evidence type="ECO:0000259" key="10">
    <source>
        <dbReference type="Pfam" id="PF00909"/>
    </source>
</evidence>
<feature type="transmembrane region" description="Helical" evidence="8">
    <location>
        <begin position="346"/>
        <end position="364"/>
    </location>
</feature>
<feature type="transmembrane region" description="Helical" evidence="8">
    <location>
        <begin position="81"/>
        <end position="99"/>
    </location>
</feature>
<evidence type="ECO:0000313" key="11">
    <source>
        <dbReference type="EMBL" id="SDY43638.1"/>
    </source>
</evidence>
<evidence type="ECO:0000256" key="8">
    <source>
        <dbReference type="RuleBase" id="RU362002"/>
    </source>
</evidence>
<feature type="transmembrane region" description="Helical" evidence="8">
    <location>
        <begin position="295"/>
        <end position="326"/>
    </location>
</feature>
<evidence type="ECO:0000256" key="6">
    <source>
        <dbReference type="ARBA" id="ARBA00023136"/>
    </source>
</evidence>
<dbReference type="InterPro" id="IPR018047">
    <property type="entry name" value="Ammonium_transpt_CS"/>
</dbReference>
<dbReference type="NCBIfam" id="TIGR00836">
    <property type="entry name" value="amt"/>
    <property type="match status" value="1"/>
</dbReference>
<dbReference type="InterPro" id="IPR001905">
    <property type="entry name" value="Ammonium_transpt"/>
</dbReference>
<evidence type="ECO:0000256" key="4">
    <source>
        <dbReference type="ARBA" id="ARBA00022692"/>
    </source>
</evidence>
<feature type="domain" description="Ammonium transporter AmtB-like" evidence="10">
    <location>
        <begin position="41"/>
        <end position="427"/>
    </location>
</feature>
<keyword evidence="5 8" id="KW-1133">Transmembrane helix</keyword>
<dbReference type="PROSITE" id="PS01219">
    <property type="entry name" value="AMMONIUM_TRANSP"/>
    <property type="match status" value="1"/>
</dbReference>
<dbReference type="Pfam" id="PF00909">
    <property type="entry name" value="Ammonium_transp"/>
    <property type="match status" value="1"/>
</dbReference>
<feature type="signal peptide" evidence="9">
    <location>
        <begin position="1"/>
        <end position="20"/>
    </location>
</feature>
<keyword evidence="12" id="KW-1185">Reference proteome</keyword>
<dbReference type="Gene3D" id="1.10.3430.10">
    <property type="entry name" value="Ammonium transporter AmtB like domains"/>
    <property type="match status" value="1"/>
</dbReference>
<feature type="chain" id="PRO_5011433445" description="Ammonium transporter" evidence="9">
    <location>
        <begin position="21"/>
        <end position="445"/>
    </location>
</feature>
<feature type="transmembrane region" description="Helical" evidence="8">
    <location>
        <begin position="119"/>
        <end position="140"/>
    </location>
</feature>
<keyword evidence="9" id="KW-0732">Signal</keyword>
<dbReference type="EMBL" id="FNPK01000010">
    <property type="protein sequence ID" value="SDY43638.1"/>
    <property type="molecule type" value="Genomic_DNA"/>
</dbReference>
<keyword evidence="4 8" id="KW-0812">Transmembrane</keyword>
<dbReference type="InterPro" id="IPR029020">
    <property type="entry name" value="Ammonium/urea_transptr"/>
</dbReference>
<evidence type="ECO:0000256" key="3">
    <source>
        <dbReference type="ARBA" id="ARBA00022448"/>
    </source>
</evidence>
<feature type="transmembrane region" description="Helical" evidence="8">
    <location>
        <begin position="262"/>
        <end position="283"/>
    </location>
</feature>
<sequence length="445" mass="47873">MKKIKYLFLLLCCIALPSFAAESLATPAQNIQEIRLSLDSVWVVMGGILVFFMQAGFALVESGSVRSKNTVNVLMKNYMDACLGGLVFWLLGFGLMFGVNTSGWIGTSHFAPNVMDDWHWNLLFFQMMFAATATTIASGAMAERIHFVAYVVSAAVVSGLIYPIFGSWAWGSIFDGEGWLKALGFIDFAGSTVVHSIGGWVALAGIIVLGPRLGRFGRNGQSHHLAGHNLPLVALGGFILWFAWFGFNAASTVNASVSIGRIALNTHLAACSGAVAYMLYALIRGKAILMKTTINASLGGLVGITAGCATMSPLFAVITGLTAGLIVSVMPSLMEKLKLDDVVDAVTVHGFCGAWGTVAAGLFFEADLFNSHIISIQVLGVVAAFVWGFGIAFVVFKVLDKLLGGLRVSKQHEQRGLDYTEHAELSYPEFQRDVTFETDDMTKRH</sequence>
<proteinExistence type="inferred from homology"/>
<dbReference type="STRING" id="595670.SAMN05421643_11073"/>
<comment type="similarity">
    <text evidence="2 8">Belongs to the ammonia transporter channel (TC 1.A.11.2) family.</text>
</comment>
<feature type="transmembrane region" description="Helical" evidence="8">
    <location>
        <begin position="230"/>
        <end position="250"/>
    </location>
</feature>
<comment type="subcellular location">
    <subcellularLocation>
        <location evidence="8">Cell membrane</location>
        <topology evidence="8">Multi-pass membrane protein</topology>
    </subcellularLocation>
    <subcellularLocation>
        <location evidence="1">Membrane</location>
        <topology evidence="1">Multi-pass membrane protein</topology>
    </subcellularLocation>
</comment>
<dbReference type="Proteomes" id="UP000199035">
    <property type="component" value="Unassembled WGS sequence"/>
</dbReference>
<feature type="transmembrane region" description="Helical" evidence="8">
    <location>
        <begin position="147"/>
        <end position="165"/>
    </location>
</feature>
<name>A0A1H3JWA9_9GAMM</name>
<protein>
    <recommendedName>
        <fullName evidence="8">Ammonium transporter</fullName>
    </recommendedName>
</protein>
<keyword evidence="3 8" id="KW-0813">Transport</keyword>
<evidence type="ECO:0000256" key="1">
    <source>
        <dbReference type="ARBA" id="ARBA00004141"/>
    </source>
</evidence>
<accession>A0A1H3JWA9</accession>
<organism evidence="11 12">
    <name type="scientific">Acinetobacter kyonggiensis</name>
    <dbReference type="NCBI Taxonomy" id="595670"/>
    <lineage>
        <taxon>Bacteria</taxon>
        <taxon>Pseudomonadati</taxon>
        <taxon>Pseudomonadota</taxon>
        <taxon>Gammaproteobacteria</taxon>
        <taxon>Moraxellales</taxon>
        <taxon>Moraxellaceae</taxon>
        <taxon>Acinetobacter</taxon>
    </lineage>
</organism>
<evidence type="ECO:0000313" key="12">
    <source>
        <dbReference type="Proteomes" id="UP000199035"/>
    </source>
</evidence>
<feature type="transmembrane region" description="Helical" evidence="8">
    <location>
        <begin position="376"/>
        <end position="396"/>
    </location>
</feature>
<dbReference type="RefSeq" id="WP_092690141.1">
    <property type="nucleotide sequence ID" value="NZ_FNPK01000010.1"/>
</dbReference>
<dbReference type="SUPFAM" id="SSF111352">
    <property type="entry name" value="Ammonium transporter"/>
    <property type="match status" value="1"/>
</dbReference>
<evidence type="ECO:0000256" key="9">
    <source>
        <dbReference type="SAM" id="SignalP"/>
    </source>
</evidence>
<dbReference type="GO" id="GO:0005886">
    <property type="term" value="C:plasma membrane"/>
    <property type="evidence" value="ECO:0007669"/>
    <property type="project" value="UniProtKB-SubCell"/>
</dbReference>
<dbReference type="GO" id="GO:0097272">
    <property type="term" value="P:ammonium homeostasis"/>
    <property type="evidence" value="ECO:0007669"/>
    <property type="project" value="TreeGrafter"/>
</dbReference>
<dbReference type="AlphaFoldDB" id="A0A1H3JWA9"/>
<keyword evidence="7 8" id="KW-0924">Ammonia transport</keyword>
<evidence type="ECO:0000256" key="7">
    <source>
        <dbReference type="ARBA" id="ARBA00023177"/>
    </source>
</evidence>
<dbReference type="GO" id="GO:0008519">
    <property type="term" value="F:ammonium channel activity"/>
    <property type="evidence" value="ECO:0007669"/>
    <property type="project" value="InterPro"/>
</dbReference>
<evidence type="ECO:0000256" key="2">
    <source>
        <dbReference type="ARBA" id="ARBA00005887"/>
    </source>
</evidence>
<evidence type="ECO:0000256" key="5">
    <source>
        <dbReference type="ARBA" id="ARBA00022989"/>
    </source>
</evidence>
<keyword evidence="6 8" id="KW-0472">Membrane</keyword>
<feature type="transmembrane region" description="Helical" evidence="8">
    <location>
        <begin position="185"/>
        <end position="209"/>
    </location>
</feature>
<dbReference type="PANTHER" id="PTHR11730:SF6">
    <property type="entry name" value="AMMONIUM TRANSPORTER"/>
    <property type="match status" value="1"/>
</dbReference>
<feature type="transmembrane region" description="Helical" evidence="8">
    <location>
        <begin position="41"/>
        <end position="60"/>
    </location>
</feature>
<dbReference type="PANTHER" id="PTHR11730">
    <property type="entry name" value="AMMONIUM TRANSPORTER"/>
    <property type="match status" value="1"/>
</dbReference>
<reference evidence="12" key="1">
    <citation type="submission" date="2016-10" db="EMBL/GenBank/DDBJ databases">
        <authorList>
            <person name="Varghese N."/>
            <person name="Submissions S."/>
        </authorList>
    </citation>
    <scope>NUCLEOTIDE SEQUENCE [LARGE SCALE GENOMIC DNA]</scope>
    <source>
        <strain evidence="12">ANC 5109</strain>
    </source>
</reference>